<evidence type="ECO:0000256" key="14">
    <source>
        <dbReference type="SAM" id="MobiDB-lite"/>
    </source>
</evidence>
<feature type="compositionally biased region" description="Basic residues" evidence="14">
    <location>
        <begin position="1379"/>
        <end position="1401"/>
    </location>
</feature>
<dbReference type="Pfam" id="PF02518">
    <property type="entry name" value="HATPase_c"/>
    <property type="match status" value="1"/>
</dbReference>
<feature type="region of interest" description="Disordered" evidence="14">
    <location>
        <begin position="1082"/>
        <end position="1107"/>
    </location>
</feature>
<dbReference type="CDD" id="cd00187">
    <property type="entry name" value="TOP4c"/>
    <property type="match status" value="1"/>
</dbReference>
<dbReference type="Pfam" id="PF01751">
    <property type="entry name" value="Toprim"/>
    <property type="match status" value="1"/>
</dbReference>
<feature type="compositionally biased region" description="Basic residues" evidence="14">
    <location>
        <begin position="1244"/>
        <end position="1255"/>
    </location>
</feature>
<dbReference type="InterPro" id="IPR013758">
    <property type="entry name" value="Topo_IIA_A/C_ab"/>
</dbReference>
<evidence type="ECO:0000256" key="9">
    <source>
        <dbReference type="ARBA" id="ARBA00023029"/>
    </source>
</evidence>
<dbReference type="Gene3D" id="3.30.1360.40">
    <property type="match status" value="1"/>
</dbReference>
<evidence type="ECO:0000259" key="15">
    <source>
        <dbReference type="PROSITE" id="PS50880"/>
    </source>
</evidence>
<feature type="compositionally biased region" description="Acidic residues" evidence="14">
    <location>
        <begin position="1363"/>
        <end position="1373"/>
    </location>
</feature>
<dbReference type="CDD" id="cd03365">
    <property type="entry name" value="TOPRIM_TopoIIA"/>
    <property type="match status" value="1"/>
</dbReference>
<dbReference type="CDD" id="cd03481">
    <property type="entry name" value="TopoIIA_Trans_ScTopoIIA"/>
    <property type="match status" value="1"/>
</dbReference>
<feature type="active site" description="O-(5'-phospho-DNA)-tyrosine intermediate" evidence="12">
    <location>
        <position position="799"/>
    </location>
</feature>
<keyword evidence="18" id="KW-1185">Reference proteome</keyword>
<dbReference type="GO" id="GO:0000712">
    <property type="term" value="P:resolution of meiotic recombination intermediates"/>
    <property type="evidence" value="ECO:0007669"/>
    <property type="project" value="TreeGrafter"/>
</dbReference>
<dbReference type="InterPro" id="IPR006171">
    <property type="entry name" value="TOPRIM_dom"/>
</dbReference>
<feature type="region of interest" description="Disordered" evidence="14">
    <location>
        <begin position="1176"/>
        <end position="1464"/>
    </location>
</feature>
<evidence type="ECO:0000256" key="4">
    <source>
        <dbReference type="ARBA" id="ARBA00011080"/>
    </source>
</evidence>
<evidence type="ECO:0000256" key="13">
    <source>
        <dbReference type="RuleBase" id="RU362094"/>
    </source>
</evidence>
<feature type="compositionally biased region" description="Low complexity" evidence="14">
    <location>
        <begin position="1256"/>
        <end position="1266"/>
    </location>
</feature>
<dbReference type="OrthoDB" id="276498at2759"/>
<evidence type="ECO:0000256" key="12">
    <source>
        <dbReference type="PROSITE-ProRule" id="PRU01384"/>
    </source>
</evidence>
<dbReference type="EC" id="5.6.2.2" evidence="13"/>
<dbReference type="InterPro" id="IPR036890">
    <property type="entry name" value="HATPase_C_sf"/>
</dbReference>
<dbReference type="PRINTS" id="PR01158">
    <property type="entry name" value="TOPISMRASEII"/>
</dbReference>
<dbReference type="InterPro" id="IPR003594">
    <property type="entry name" value="HATPase_dom"/>
</dbReference>
<dbReference type="Gene3D" id="3.30.565.10">
    <property type="entry name" value="Histidine kinase-like ATPase, C-terminal domain"/>
    <property type="match status" value="1"/>
</dbReference>
<comment type="function">
    <text evidence="13">Control of topological states of DNA by transient breakage and subsequent rejoining of DNA strands. Topoisomerase II makes double-strand breaks.</text>
</comment>
<dbReference type="GO" id="GO:0000819">
    <property type="term" value="P:sister chromatid segregation"/>
    <property type="evidence" value="ECO:0007669"/>
    <property type="project" value="TreeGrafter"/>
</dbReference>
<dbReference type="InterPro" id="IPR013760">
    <property type="entry name" value="Topo_IIA-like_dom_sf"/>
</dbReference>
<protein>
    <recommendedName>
        <fullName evidence="13">DNA topoisomerase 2</fullName>
        <ecNumber evidence="13">5.6.2.2</ecNumber>
    </recommendedName>
</protein>
<dbReference type="InterPro" id="IPR013759">
    <property type="entry name" value="Topo_IIA_B_C"/>
</dbReference>
<dbReference type="PRINTS" id="PR00418">
    <property type="entry name" value="TPI2FAMILY"/>
</dbReference>
<dbReference type="InterPro" id="IPR018522">
    <property type="entry name" value="TopoIIA_CS"/>
</dbReference>
<dbReference type="GO" id="GO:0005524">
    <property type="term" value="F:ATP binding"/>
    <property type="evidence" value="ECO:0007669"/>
    <property type="project" value="UniProtKB-UniRule"/>
</dbReference>
<sequence>MADWDYGEDDIMDHGVLAPLNTVKKAPRPAGKKTIEETYQKKTQLEHILLRPDSYIGSTEASTEQMWVYDQGTGMVFRKVTYVPGLFKIFDEILVNAADNRQRDKNMNTMKIDVDVENNSVKIWNNGAGIPIEMHKDENVYVPELIFGHLLTSSNYNDTEKKVTGGRNGYGAKLCNIFSEEFTIETASKATGEKYTQSFTRNMSNIGKAKIRTPAAGIKEDYTCITFKPDLGRFGMQHLDVDVVALFTKRAYDMAGCLPGVKVIYNGSKLPCKSFKEYVKMYIENNRTEEGLPLPLVHEIVNNRWEVLVTTSEGQFQQMSFVNSICTSKGGQHVNHVTDQLTTKIIEVVKKKNKAAPVKPFQIKNHLWVFVNALIENPSFDSQTKENMTLRKSMFGSECTLSDKFVKNVLSTGVVEKILSWAKFKQESAMAKSCSGAKRSRLTGVPKLDDANMAGTRQSAKATLILTEGDSAKALAVSGLSVVGRDYYGVFPLRGKLLNVREASMKQIMDNAEVQSIVNIMGLKYGQKYESTASLRYGSLMIMTDQDHDGSHIKGLLINFVHHFWPSLLKVPGFLVEFITPIVKVTKGVKTESFYTMPEYTAWKEATGDSGKGWKIKYYKGLGTSTPAEAKQYFADMERHNIAFEWLDNLDDQKIQLAFSKKQTDDRKDWLMRHRPGTFIDQTQETIRYADFIDKELILFSMADNARSIPSVVDGLKPGQRKIMFSCFKRKLKEEIKVAQLAGYVSEHSAYHHGEMSLTSTIINLAQDFVGSNNMGLLVPAGQFGTRLQGGKDAASPRYVFTKLSPLARKVFHVQDDALMKYLDDDGLTIEPEFYVPVIPMVLVNGSDGIGTGWSTSIPNHNPRDIIANIRRMLDGVEPTQMDPWWQGFVGDVLPQDPKNTKFSVHGKIEKTSETTVEITELPVRTWTQPYKEWLETCVQGTDKNPAFVRDYTEYHTDSTVHFVVTMDAQVLAAAEKDTGGLLKKFKLLSTVGTSNMVLFDERGGIKKYATPLEILKDFYDLRLNYYHKRKAYLADMLTDDFDKLDNKVRFIRAVISGDVKVNNVRKKDILADLMDKGYKQFSKKTKDSEPSEDSVETEDGPDTSAASDGYDYLLGMALWSLTQEKINALEKEREAKETELGILLSKNARDLWVEDLGALEEEMDRYAEVVKAQAEKDAGQVTKLKKQPKKRAPKKKTITPKEEDDWQPSKPAARKMAVPKKVIKSEQTKATLEDDQPQASAIKPKRPTARKTKPRSTIVPDSNSDSDSDGGVMLSLSQRLAMTKAPKKEPAPRQRQNKTPVTKKYQTVISDEDLDLDEDEHGVTDLADSVKRLSVGKPGKRPSERDVPRTVEKKKTVRTYSEDSDENSEAECDTIPKSKAKAKAPAKPRAKAAPKAKAKAKTAAAKAAVATVPALSDSDDNLDFEIPVKRAPTSRRAAAKVKYNYESDPSSEGDDSDGSEFEL</sequence>
<dbReference type="FunFam" id="3.30.1490.30:FF:000001">
    <property type="entry name" value="DNA topoisomerase 2"/>
    <property type="match status" value="1"/>
</dbReference>
<dbReference type="FunFam" id="3.30.1360.40:FF:000003">
    <property type="entry name" value="DNA topoisomerase 2"/>
    <property type="match status" value="1"/>
</dbReference>
<dbReference type="SMART" id="SM00433">
    <property type="entry name" value="TOP2c"/>
    <property type="match status" value="1"/>
</dbReference>
<dbReference type="InterPro" id="IPR001241">
    <property type="entry name" value="Topo_IIA"/>
</dbReference>
<evidence type="ECO:0000256" key="6">
    <source>
        <dbReference type="ARBA" id="ARBA00022741"/>
    </source>
</evidence>
<dbReference type="EMBL" id="KQ242245">
    <property type="protein sequence ID" value="KNC79788.1"/>
    <property type="molecule type" value="Genomic_DNA"/>
</dbReference>
<dbReference type="CDD" id="cd16930">
    <property type="entry name" value="HATPase_TopII-like"/>
    <property type="match status" value="1"/>
</dbReference>
<organism evidence="17 18">
    <name type="scientific">Sphaeroforma arctica JP610</name>
    <dbReference type="NCBI Taxonomy" id="667725"/>
    <lineage>
        <taxon>Eukaryota</taxon>
        <taxon>Ichthyosporea</taxon>
        <taxon>Ichthyophonida</taxon>
        <taxon>Sphaeroforma</taxon>
    </lineage>
</organism>
<dbReference type="FunFam" id="3.30.230.10:FF:000008">
    <property type="entry name" value="DNA topoisomerase 2"/>
    <property type="match status" value="1"/>
</dbReference>
<feature type="domain" description="Topo IIA-type catalytic" evidence="16">
    <location>
        <begin position="709"/>
        <end position="1157"/>
    </location>
</feature>
<dbReference type="GO" id="GO:0006265">
    <property type="term" value="P:DNA topological change"/>
    <property type="evidence" value="ECO:0007669"/>
    <property type="project" value="UniProtKB-UniRule"/>
</dbReference>
<gene>
    <name evidence="17" type="ORF">SARC_07829</name>
</gene>
<dbReference type="GO" id="GO:0005634">
    <property type="term" value="C:nucleus"/>
    <property type="evidence" value="ECO:0007669"/>
    <property type="project" value="TreeGrafter"/>
</dbReference>
<dbReference type="InterPro" id="IPR020568">
    <property type="entry name" value="Ribosomal_Su5_D2-typ_SF"/>
</dbReference>
<evidence type="ECO:0000256" key="10">
    <source>
        <dbReference type="ARBA" id="ARBA00023125"/>
    </source>
</evidence>
<dbReference type="InterPro" id="IPR013506">
    <property type="entry name" value="Topo_IIA_bsu_dom2"/>
</dbReference>
<comment type="cofactor">
    <cofactor evidence="3">
        <name>Mg(2+)</name>
        <dbReference type="ChEBI" id="CHEBI:18420"/>
    </cofactor>
</comment>
<dbReference type="PANTHER" id="PTHR10169:SF38">
    <property type="entry name" value="DNA TOPOISOMERASE 2"/>
    <property type="match status" value="1"/>
</dbReference>
<feature type="compositionally biased region" description="Acidic residues" evidence="14">
    <location>
        <begin position="1311"/>
        <end position="1321"/>
    </location>
</feature>
<name>A0A0L0FV23_9EUKA</name>
<dbReference type="InterPro" id="IPR001154">
    <property type="entry name" value="TopoII_euk"/>
</dbReference>
<dbReference type="InterPro" id="IPR031660">
    <property type="entry name" value="TOPRIM_C"/>
</dbReference>
<keyword evidence="11 12" id="KW-0413">Isomerase</keyword>
<feature type="compositionally biased region" description="Acidic residues" evidence="14">
    <location>
        <begin position="1091"/>
        <end position="1102"/>
    </location>
</feature>
<dbReference type="Gene3D" id="3.30.1490.30">
    <property type="match status" value="1"/>
</dbReference>
<dbReference type="Pfam" id="PF00521">
    <property type="entry name" value="DNA_topoisoIV"/>
    <property type="match status" value="1"/>
</dbReference>
<dbReference type="FunFam" id="3.90.199.10:FF:000002">
    <property type="entry name" value="DNA topoisomerase 2"/>
    <property type="match status" value="1"/>
</dbReference>
<evidence type="ECO:0000256" key="7">
    <source>
        <dbReference type="ARBA" id="ARBA00022840"/>
    </source>
</evidence>
<dbReference type="GO" id="GO:0003918">
    <property type="term" value="F:DNA topoisomerase type II (double strand cut, ATP-hydrolyzing) activity"/>
    <property type="evidence" value="ECO:0007669"/>
    <property type="project" value="UniProtKB-UniRule"/>
</dbReference>
<dbReference type="InterPro" id="IPR002205">
    <property type="entry name" value="Topo_IIA_dom_A"/>
</dbReference>
<dbReference type="InterPro" id="IPR014721">
    <property type="entry name" value="Ribsml_uS5_D2-typ_fold_subgr"/>
</dbReference>
<comment type="catalytic activity">
    <reaction evidence="1 12 13">
        <text>ATP-dependent breakage, passage and rejoining of double-stranded DNA.</text>
        <dbReference type="EC" id="5.6.2.2"/>
    </reaction>
</comment>
<dbReference type="FunFam" id="3.30.565.10:FF:000004">
    <property type="entry name" value="DNA topoisomerase 2"/>
    <property type="match status" value="1"/>
</dbReference>
<evidence type="ECO:0000256" key="2">
    <source>
        <dbReference type="ARBA" id="ARBA00001913"/>
    </source>
</evidence>
<keyword evidence="5" id="KW-0479">Metal-binding</keyword>
<dbReference type="SMART" id="SM00387">
    <property type="entry name" value="HATPase_c"/>
    <property type="match status" value="1"/>
</dbReference>
<reference evidence="17 18" key="1">
    <citation type="submission" date="2011-02" db="EMBL/GenBank/DDBJ databases">
        <title>The Genome Sequence of Sphaeroforma arctica JP610.</title>
        <authorList>
            <consortium name="The Broad Institute Genome Sequencing Platform"/>
            <person name="Russ C."/>
            <person name="Cuomo C."/>
            <person name="Young S.K."/>
            <person name="Zeng Q."/>
            <person name="Gargeya S."/>
            <person name="Alvarado L."/>
            <person name="Berlin A."/>
            <person name="Chapman S.B."/>
            <person name="Chen Z."/>
            <person name="Freedman E."/>
            <person name="Gellesch M."/>
            <person name="Goldberg J."/>
            <person name="Griggs A."/>
            <person name="Gujja S."/>
            <person name="Heilman E."/>
            <person name="Heiman D."/>
            <person name="Howarth C."/>
            <person name="Mehta T."/>
            <person name="Neiman D."/>
            <person name="Pearson M."/>
            <person name="Roberts A."/>
            <person name="Saif S."/>
            <person name="Shea T."/>
            <person name="Shenoy N."/>
            <person name="Sisk P."/>
            <person name="Stolte C."/>
            <person name="Sykes S."/>
            <person name="White J."/>
            <person name="Yandava C."/>
            <person name="Burger G."/>
            <person name="Gray M.W."/>
            <person name="Holland P.W.H."/>
            <person name="King N."/>
            <person name="Lang F.B.F."/>
            <person name="Roger A.J."/>
            <person name="Ruiz-Trillo I."/>
            <person name="Haas B."/>
            <person name="Nusbaum C."/>
            <person name="Birren B."/>
        </authorList>
    </citation>
    <scope>NUCLEOTIDE SEQUENCE [LARGE SCALE GENOMIC DNA]</scope>
    <source>
        <strain evidence="17 18">JP610</strain>
    </source>
</reference>
<dbReference type="Pfam" id="PF16898">
    <property type="entry name" value="TOPRIM_C"/>
    <property type="match status" value="1"/>
</dbReference>
<feature type="compositionally biased region" description="Low complexity" evidence="14">
    <location>
        <begin position="1402"/>
        <end position="1415"/>
    </location>
</feature>
<dbReference type="InterPro" id="IPR034157">
    <property type="entry name" value="TOPRIM_TopoII"/>
</dbReference>
<dbReference type="SMART" id="SM00434">
    <property type="entry name" value="TOP4c"/>
    <property type="match status" value="1"/>
</dbReference>
<dbReference type="PANTHER" id="PTHR10169">
    <property type="entry name" value="DNA TOPOISOMERASE/GYRASE"/>
    <property type="match status" value="1"/>
</dbReference>
<evidence type="ECO:0000256" key="11">
    <source>
        <dbReference type="ARBA" id="ARBA00023235"/>
    </source>
</evidence>
<keyword evidence="9 12" id="KW-0799">Topoisomerase</keyword>
<feature type="compositionally biased region" description="Basic residues" evidence="14">
    <location>
        <begin position="1184"/>
        <end position="1199"/>
    </location>
</feature>
<keyword evidence="10 12" id="KW-0238">DNA-binding</keyword>
<dbReference type="PROSITE" id="PS52040">
    <property type="entry name" value="TOPO_IIA"/>
    <property type="match status" value="1"/>
</dbReference>
<keyword evidence="7 13" id="KW-0067">ATP-binding</keyword>
<dbReference type="GO" id="GO:0003677">
    <property type="term" value="F:DNA binding"/>
    <property type="evidence" value="ECO:0007669"/>
    <property type="project" value="UniProtKB-UniRule"/>
</dbReference>
<evidence type="ECO:0000256" key="3">
    <source>
        <dbReference type="ARBA" id="ARBA00001946"/>
    </source>
</evidence>
<dbReference type="RefSeq" id="XP_014153690.1">
    <property type="nucleotide sequence ID" value="XM_014298215.1"/>
</dbReference>
<evidence type="ECO:0000256" key="1">
    <source>
        <dbReference type="ARBA" id="ARBA00000185"/>
    </source>
</evidence>
<dbReference type="FunFam" id="3.40.50.670:FF:000001">
    <property type="entry name" value="DNA topoisomerase 2"/>
    <property type="match status" value="2"/>
</dbReference>
<dbReference type="eggNOG" id="KOG0355">
    <property type="taxonomic scope" value="Eukaryota"/>
</dbReference>
<comment type="similarity">
    <text evidence="4 13">Belongs to the type II topoisomerase family.</text>
</comment>
<dbReference type="Gene3D" id="3.30.230.10">
    <property type="match status" value="1"/>
</dbReference>
<dbReference type="InterPro" id="IPR050634">
    <property type="entry name" value="DNA_Topoisomerase_II"/>
</dbReference>
<comment type="subunit">
    <text evidence="13">Homodimer.</text>
</comment>
<comment type="cofactor">
    <cofactor evidence="2">
        <name>Ca(2+)</name>
        <dbReference type="ChEBI" id="CHEBI:29108"/>
    </cofactor>
</comment>
<dbReference type="Proteomes" id="UP000054560">
    <property type="component" value="Unassembled WGS sequence"/>
</dbReference>
<evidence type="ECO:0000256" key="8">
    <source>
        <dbReference type="ARBA" id="ARBA00022842"/>
    </source>
</evidence>
<feature type="compositionally biased region" description="Basic and acidic residues" evidence="14">
    <location>
        <begin position="1342"/>
        <end position="1355"/>
    </location>
</feature>
<keyword evidence="6 13" id="KW-0547">Nucleotide-binding</keyword>
<feature type="compositionally biased region" description="Acidic residues" evidence="14">
    <location>
        <begin position="1450"/>
        <end position="1464"/>
    </location>
</feature>
<dbReference type="GO" id="GO:0046872">
    <property type="term" value="F:metal ion binding"/>
    <property type="evidence" value="ECO:0007669"/>
    <property type="project" value="UniProtKB-KW"/>
</dbReference>
<accession>A0A0L0FV23</accession>
<dbReference type="PROSITE" id="PS50880">
    <property type="entry name" value="TOPRIM"/>
    <property type="match status" value="1"/>
</dbReference>
<dbReference type="SUPFAM" id="SSF55874">
    <property type="entry name" value="ATPase domain of HSP90 chaperone/DNA topoisomerase II/histidine kinase"/>
    <property type="match status" value="1"/>
</dbReference>
<evidence type="ECO:0000313" key="18">
    <source>
        <dbReference type="Proteomes" id="UP000054560"/>
    </source>
</evidence>
<dbReference type="Gene3D" id="1.10.268.10">
    <property type="entry name" value="Topoisomerase, domain 3"/>
    <property type="match status" value="1"/>
</dbReference>
<feature type="domain" description="Toprim" evidence="15">
    <location>
        <begin position="462"/>
        <end position="576"/>
    </location>
</feature>
<keyword evidence="8" id="KW-0460">Magnesium</keyword>
<dbReference type="SUPFAM" id="SSF54211">
    <property type="entry name" value="Ribosomal protein S5 domain 2-like"/>
    <property type="match status" value="1"/>
</dbReference>
<evidence type="ECO:0000256" key="5">
    <source>
        <dbReference type="ARBA" id="ARBA00022723"/>
    </source>
</evidence>
<feature type="compositionally biased region" description="Polar residues" evidence="14">
    <location>
        <begin position="1298"/>
        <end position="1310"/>
    </location>
</feature>
<proteinExistence type="inferred from homology"/>
<dbReference type="SUPFAM" id="SSF56719">
    <property type="entry name" value="Type II DNA topoisomerase"/>
    <property type="match status" value="1"/>
</dbReference>
<evidence type="ECO:0000259" key="16">
    <source>
        <dbReference type="PROSITE" id="PS52040"/>
    </source>
</evidence>
<evidence type="ECO:0000313" key="17">
    <source>
        <dbReference type="EMBL" id="KNC79788.1"/>
    </source>
</evidence>
<dbReference type="InterPro" id="IPR013757">
    <property type="entry name" value="Topo_IIA_A_a_sf"/>
</dbReference>
<dbReference type="Gene3D" id="3.90.199.10">
    <property type="entry name" value="Topoisomerase II, domain 5"/>
    <property type="match status" value="1"/>
</dbReference>
<dbReference type="GeneID" id="25908333"/>
<dbReference type="Gene3D" id="3.40.50.670">
    <property type="match status" value="1"/>
</dbReference>
<dbReference type="STRING" id="667725.A0A0L0FV23"/>
<dbReference type="PROSITE" id="PS00177">
    <property type="entry name" value="TOPOISOMERASE_II"/>
    <property type="match status" value="1"/>
</dbReference>
<dbReference type="Pfam" id="PF00204">
    <property type="entry name" value="DNA_gyraseB"/>
    <property type="match status" value="1"/>
</dbReference>